<accession>A0A1I7WIT8</accession>
<dbReference type="AlphaFoldDB" id="A0A1I7WIT8"/>
<organism evidence="1 2">
    <name type="scientific">Heterorhabditis bacteriophora</name>
    <name type="common">Entomopathogenic nematode worm</name>
    <dbReference type="NCBI Taxonomy" id="37862"/>
    <lineage>
        <taxon>Eukaryota</taxon>
        <taxon>Metazoa</taxon>
        <taxon>Ecdysozoa</taxon>
        <taxon>Nematoda</taxon>
        <taxon>Chromadorea</taxon>
        <taxon>Rhabditida</taxon>
        <taxon>Rhabditina</taxon>
        <taxon>Rhabditomorpha</taxon>
        <taxon>Strongyloidea</taxon>
        <taxon>Heterorhabditidae</taxon>
        <taxon>Heterorhabditis</taxon>
    </lineage>
</organism>
<dbReference type="WBParaSite" id="Hba_04930">
    <property type="protein sequence ID" value="Hba_04930"/>
    <property type="gene ID" value="Hba_04930"/>
</dbReference>
<sequence length="24" mass="2875">MNLHKVMTSYSRRINVVLSERPDE</sequence>
<evidence type="ECO:0000313" key="1">
    <source>
        <dbReference type="Proteomes" id="UP000095283"/>
    </source>
</evidence>
<name>A0A1I7WIT8_HETBA</name>
<dbReference type="Proteomes" id="UP000095283">
    <property type="component" value="Unplaced"/>
</dbReference>
<reference evidence="2" key="1">
    <citation type="submission" date="2016-11" db="UniProtKB">
        <authorList>
            <consortium name="WormBaseParasite"/>
        </authorList>
    </citation>
    <scope>IDENTIFICATION</scope>
</reference>
<proteinExistence type="predicted"/>
<protein>
    <submittedName>
        <fullName evidence="2">ArsR family transcriptional regulator</fullName>
    </submittedName>
</protein>
<evidence type="ECO:0000313" key="2">
    <source>
        <dbReference type="WBParaSite" id="Hba_04930"/>
    </source>
</evidence>
<keyword evidence="1" id="KW-1185">Reference proteome</keyword>